<feature type="transmembrane region" description="Helical" evidence="5">
    <location>
        <begin position="367"/>
        <end position="389"/>
    </location>
</feature>
<dbReference type="SMART" id="SM00248">
    <property type="entry name" value="ANK"/>
    <property type="match status" value="2"/>
</dbReference>
<feature type="compositionally biased region" description="Basic and acidic residues" evidence="4">
    <location>
        <begin position="269"/>
        <end position="283"/>
    </location>
</feature>
<sequence>MLGCFLSLAGWLAVSYAYYRWFDTVFDPPGGIIGALVAGFATWCCVGSLLNAWKAWGDGGRIRRALAGEEFRDGKLVAVCGEIQSTGEVMLAPFSGTQCVICEYELFSQAKLEQQQSSKHKQKPTPDYCGFMMTPASIQSRQGEVRLLGFPQLDKVSDNQATRLDDASRAYLFLQSQPFEDRTGLRIVTVVSLFGELWTDDDGFVDKHLRLTSSTLDELFPSADHDASGEDDDEEIEPDDEFYAEAEKLSEEDFDRALEAYQQRVREERRRLRETEKLAREASGEGGAGSAPQLTPEGYRLPPAVFGKRPRLIEKRVLPGQKVCVIGIYNELHRGLRPTSKSGPPNRLYIGDPAQLATTFLKDARGYFFGSIIAAVIIHAIILLAMFIYTHSDEVRRDRLRDAENAVRNDNIEKIEALYRRGYDLNTPSTWGETHLMQVKTVEMARWLIEHGANVNAVREDGQSALTFAASSGNVELARLLLEAGADPSPRHKEWNSTPLSAATAQGDQPMIDLLRKHGAKE</sequence>
<dbReference type="Gene3D" id="1.25.40.20">
    <property type="entry name" value="Ankyrin repeat-containing domain"/>
    <property type="match status" value="1"/>
</dbReference>
<evidence type="ECO:0000256" key="3">
    <source>
        <dbReference type="PROSITE-ProRule" id="PRU00023"/>
    </source>
</evidence>
<dbReference type="InterPro" id="IPR036770">
    <property type="entry name" value="Ankyrin_rpt-contain_sf"/>
</dbReference>
<dbReference type="PANTHER" id="PTHR24201">
    <property type="entry name" value="ANK_REP_REGION DOMAIN-CONTAINING PROTEIN"/>
    <property type="match status" value="1"/>
</dbReference>
<gene>
    <name evidence="6" type="ordered locus">Psta_1505</name>
</gene>
<dbReference type="InterPro" id="IPR050776">
    <property type="entry name" value="Ank_Repeat/CDKN_Inhibitor"/>
</dbReference>
<dbReference type="Proteomes" id="UP000001887">
    <property type="component" value="Chromosome"/>
</dbReference>
<reference evidence="6 7" key="1">
    <citation type="journal article" date="2009" name="Stand. Genomic Sci.">
        <title>Complete genome sequence of Pirellula staleyi type strain (ATCC 27377).</title>
        <authorList>
            <person name="Clum A."/>
            <person name="Tindall B.J."/>
            <person name="Sikorski J."/>
            <person name="Ivanova N."/>
            <person name="Mavrommatis K."/>
            <person name="Lucas S."/>
            <person name="Glavina del Rio T."/>
            <person name="Nolan M."/>
            <person name="Chen F."/>
            <person name="Tice H."/>
            <person name="Pitluck S."/>
            <person name="Cheng J.F."/>
            <person name="Chertkov O."/>
            <person name="Brettin T."/>
            <person name="Han C."/>
            <person name="Detter J.C."/>
            <person name="Kuske C."/>
            <person name="Bruce D."/>
            <person name="Goodwin L."/>
            <person name="Ovchinikova G."/>
            <person name="Pati A."/>
            <person name="Mikhailova N."/>
            <person name="Chen A."/>
            <person name="Palaniappan K."/>
            <person name="Land M."/>
            <person name="Hauser L."/>
            <person name="Chang Y.J."/>
            <person name="Jeffries C.D."/>
            <person name="Chain P."/>
            <person name="Rohde M."/>
            <person name="Goker M."/>
            <person name="Bristow J."/>
            <person name="Eisen J.A."/>
            <person name="Markowitz V."/>
            <person name="Hugenholtz P."/>
            <person name="Kyrpides N.C."/>
            <person name="Klenk H.P."/>
            <person name="Lapidus A."/>
        </authorList>
    </citation>
    <scope>NUCLEOTIDE SEQUENCE [LARGE SCALE GENOMIC DNA]</scope>
    <source>
        <strain evidence="7">ATCC 27377 / DSM 6068 / ICPB 4128</strain>
    </source>
</reference>
<dbReference type="PANTHER" id="PTHR24201:SF16">
    <property type="entry name" value="ANKYRIN-1-LIKE-RELATED"/>
    <property type="match status" value="1"/>
</dbReference>
<keyword evidence="1" id="KW-0677">Repeat</keyword>
<keyword evidence="5" id="KW-0472">Membrane</keyword>
<dbReference type="STRING" id="530564.Psta_1505"/>
<dbReference type="SUPFAM" id="SSF48403">
    <property type="entry name" value="Ankyrin repeat"/>
    <property type="match status" value="1"/>
</dbReference>
<evidence type="ECO:0000256" key="1">
    <source>
        <dbReference type="ARBA" id="ARBA00022737"/>
    </source>
</evidence>
<feature type="region of interest" description="Disordered" evidence="4">
    <location>
        <begin position="269"/>
        <end position="300"/>
    </location>
</feature>
<dbReference type="AlphaFoldDB" id="D2QXJ5"/>
<accession>D2QXJ5</accession>
<feature type="repeat" description="ANK" evidence="3">
    <location>
        <begin position="461"/>
        <end position="493"/>
    </location>
</feature>
<proteinExistence type="predicted"/>
<organism evidence="6 7">
    <name type="scientific">Pirellula staleyi (strain ATCC 27377 / DSM 6068 / ICPB 4128)</name>
    <name type="common">Pirella staleyi</name>
    <dbReference type="NCBI Taxonomy" id="530564"/>
    <lineage>
        <taxon>Bacteria</taxon>
        <taxon>Pseudomonadati</taxon>
        <taxon>Planctomycetota</taxon>
        <taxon>Planctomycetia</taxon>
        <taxon>Pirellulales</taxon>
        <taxon>Pirellulaceae</taxon>
        <taxon>Pirellula</taxon>
    </lineage>
</organism>
<dbReference type="InterPro" id="IPR002110">
    <property type="entry name" value="Ankyrin_rpt"/>
</dbReference>
<dbReference type="PROSITE" id="PS50297">
    <property type="entry name" value="ANK_REP_REGION"/>
    <property type="match status" value="1"/>
</dbReference>
<feature type="transmembrane region" description="Helical" evidence="5">
    <location>
        <begin position="33"/>
        <end position="53"/>
    </location>
</feature>
<dbReference type="Pfam" id="PF12796">
    <property type="entry name" value="Ank_2"/>
    <property type="match status" value="1"/>
</dbReference>
<evidence type="ECO:0000313" key="6">
    <source>
        <dbReference type="EMBL" id="ADB16180.1"/>
    </source>
</evidence>
<keyword evidence="7" id="KW-1185">Reference proteome</keyword>
<evidence type="ECO:0000256" key="2">
    <source>
        <dbReference type="ARBA" id="ARBA00023043"/>
    </source>
</evidence>
<protein>
    <submittedName>
        <fullName evidence="6">Uncharacterized protein</fullName>
    </submittedName>
</protein>
<keyword evidence="2 3" id="KW-0040">ANK repeat</keyword>
<evidence type="ECO:0000256" key="5">
    <source>
        <dbReference type="SAM" id="Phobius"/>
    </source>
</evidence>
<feature type="compositionally biased region" description="Polar residues" evidence="4">
    <location>
        <begin position="496"/>
        <end position="507"/>
    </location>
</feature>
<dbReference type="EMBL" id="CP001848">
    <property type="protein sequence ID" value="ADB16180.1"/>
    <property type="molecule type" value="Genomic_DNA"/>
</dbReference>
<dbReference type="eggNOG" id="COG0666">
    <property type="taxonomic scope" value="Bacteria"/>
</dbReference>
<dbReference type="HOGENOM" id="CLU_521621_0_0_0"/>
<keyword evidence="5" id="KW-1133">Transmembrane helix</keyword>
<evidence type="ECO:0000256" key="4">
    <source>
        <dbReference type="SAM" id="MobiDB-lite"/>
    </source>
</evidence>
<name>D2QXJ5_PIRSD</name>
<dbReference type="KEGG" id="psl:Psta_1505"/>
<feature type="region of interest" description="Disordered" evidence="4">
    <location>
        <begin position="488"/>
        <end position="509"/>
    </location>
</feature>
<dbReference type="PROSITE" id="PS50088">
    <property type="entry name" value="ANK_REPEAT"/>
    <property type="match status" value="1"/>
</dbReference>
<keyword evidence="5" id="KW-0812">Transmembrane</keyword>
<evidence type="ECO:0000313" key="7">
    <source>
        <dbReference type="Proteomes" id="UP000001887"/>
    </source>
</evidence>